<evidence type="ECO:0000313" key="1">
    <source>
        <dbReference type="EMBL" id="ACI55477.1"/>
    </source>
</evidence>
<reference evidence="1 2" key="1">
    <citation type="journal article" date="2010" name="Stand. Genomic Sci.">
        <title>Complete genome sequence of Rhizobium leguminosarum bv trifolii strain WSM2304, an effective microsymbiont of the South American clover Trifolium polymorphum.</title>
        <authorList>
            <person name="Reeve W."/>
            <person name="O'Hara G."/>
            <person name="Chain P."/>
            <person name="Ardley J."/>
            <person name="Brau L."/>
            <person name="Nandesena K."/>
            <person name="Tiwari R."/>
            <person name="Malfatti S."/>
            <person name="Kiss H."/>
            <person name="Lapidus A."/>
            <person name="Copeland A."/>
            <person name="Nolan M."/>
            <person name="Land M."/>
            <person name="Ivanova N."/>
            <person name="Mavromatis K."/>
            <person name="Markowitz V."/>
            <person name="Kyrpides N."/>
            <person name="Melino V."/>
            <person name="Denton M."/>
            <person name="Yates R."/>
            <person name="Howieson J."/>
        </authorList>
    </citation>
    <scope>NUCLEOTIDE SEQUENCE [LARGE SCALE GENOMIC DNA]</scope>
    <source>
        <strain evidence="1 2">WSM2304</strain>
    </source>
</reference>
<accession>A0ABF7QN13</accession>
<dbReference type="Proteomes" id="UP000008330">
    <property type="component" value="Chromosome"/>
</dbReference>
<name>A0ABF7QN13_RHILW</name>
<gene>
    <name evidence="1" type="ordered locus">Rleg2_2196</name>
</gene>
<dbReference type="AlphaFoldDB" id="A0ABF7QN13"/>
<sequence length="221" mass="24481">MRRGCIRHCCIDAKQRPHGKGKALNPRGASSLPQRHCLEQKIRFCAACEPPKPPRWPPCENISSWSTPQNADALESVAAGALQYQARTTIVPMGTNSANNWNQPLRLMSCSRRVAMAIDGSNTASDQIPPNARVGSIRYKAKLTRTTKSVENQNSDRLALPVKSTYFLKKLLIAWPKPIACGRSPKRFGPAAGFLKARINPTLSGTKMINQWNREKLPAIR</sequence>
<keyword evidence="2" id="KW-1185">Reference proteome</keyword>
<evidence type="ECO:0000313" key="2">
    <source>
        <dbReference type="Proteomes" id="UP000008330"/>
    </source>
</evidence>
<proteinExistence type="predicted"/>
<organism evidence="1 2">
    <name type="scientific">Rhizobium leguminosarum bv. trifolii (strain WSM2304)</name>
    <dbReference type="NCBI Taxonomy" id="395492"/>
    <lineage>
        <taxon>Bacteria</taxon>
        <taxon>Pseudomonadati</taxon>
        <taxon>Pseudomonadota</taxon>
        <taxon>Alphaproteobacteria</taxon>
        <taxon>Hyphomicrobiales</taxon>
        <taxon>Rhizobiaceae</taxon>
        <taxon>Rhizobium/Agrobacterium group</taxon>
        <taxon>Rhizobium</taxon>
    </lineage>
</organism>
<dbReference type="KEGG" id="rlt:Rleg2_2196"/>
<dbReference type="EMBL" id="CP001191">
    <property type="protein sequence ID" value="ACI55477.1"/>
    <property type="molecule type" value="Genomic_DNA"/>
</dbReference>
<protein>
    <submittedName>
        <fullName evidence="1">Uncharacterized protein</fullName>
    </submittedName>
</protein>